<dbReference type="PANTHER" id="PTHR43698:SF1">
    <property type="entry name" value="BLL4564 PROTEIN"/>
    <property type="match status" value="1"/>
</dbReference>
<evidence type="ECO:0000313" key="3">
    <source>
        <dbReference type="Proteomes" id="UP000036196"/>
    </source>
</evidence>
<dbReference type="AlphaFoldDB" id="A0A0J5PJB7"/>
<evidence type="ECO:0000259" key="1">
    <source>
        <dbReference type="Pfam" id="PF07883"/>
    </source>
</evidence>
<comment type="caution">
    <text evidence="2">The sequence shown here is derived from an EMBL/GenBank/DDBJ whole genome shotgun (WGS) entry which is preliminary data.</text>
</comment>
<dbReference type="InterPro" id="IPR013096">
    <property type="entry name" value="Cupin_2"/>
</dbReference>
<dbReference type="PATRIC" id="fig|61647.15.peg.4067"/>
<proteinExistence type="predicted"/>
<dbReference type="InterPro" id="IPR011051">
    <property type="entry name" value="RmlC_Cupin_sf"/>
</dbReference>
<protein>
    <submittedName>
        <fullName evidence="2">Cupin</fullName>
    </submittedName>
</protein>
<dbReference type="Pfam" id="PF07883">
    <property type="entry name" value="Cupin_2"/>
    <property type="match status" value="1"/>
</dbReference>
<dbReference type="CDD" id="cd02233">
    <property type="entry name" value="cupin_HNL-like"/>
    <property type="match status" value="1"/>
</dbReference>
<sequence length="129" mass="14231">MRIFHGREANLPSEKRGATFTGEVWADVVMPATDGITINSVFFTPGARTFWHTHEQGQILQVIAGKGWICVAGESAQSIRAGDTVWIPASERHWHGATQDSYMLHTATSLGKTGWQDEVTQDQYVQATS</sequence>
<reference evidence="2 3" key="1">
    <citation type="submission" date="2015-05" db="EMBL/GenBank/DDBJ databases">
        <title>Genome sequences of Pluralibacter gergoviae.</title>
        <authorList>
            <person name="Greninger A.L."/>
            <person name="Miller S."/>
        </authorList>
    </citation>
    <scope>NUCLEOTIDE SEQUENCE [LARGE SCALE GENOMIC DNA]</scope>
    <source>
        <strain evidence="2 3">JS81F13</strain>
    </source>
</reference>
<evidence type="ECO:0000313" key="2">
    <source>
        <dbReference type="EMBL" id="KMK09153.1"/>
    </source>
</evidence>
<dbReference type="InterPro" id="IPR047263">
    <property type="entry name" value="HNL-like_cupin"/>
</dbReference>
<dbReference type="InterPro" id="IPR014710">
    <property type="entry name" value="RmlC-like_jellyroll"/>
</dbReference>
<dbReference type="Proteomes" id="UP000036196">
    <property type="component" value="Unassembled WGS sequence"/>
</dbReference>
<dbReference type="EMBL" id="LDZF01000043">
    <property type="protein sequence ID" value="KMK09153.1"/>
    <property type="molecule type" value="Genomic_DNA"/>
</dbReference>
<name>A0A0J5PJB7_PLUGE</name>
<dbReference type="SUPFAM" id="SSF51182">
    <property type="entry name" value="RmlC-like cupins"/>
    <property type="match status" value="1"/>
</dbReference>
<gene>
    <name evidence="2" type="ORF">ABW06_24305</name>
</gene>
<organism evidence="2 3">
    <name type="scientific">Pluralibacter gergoviae</name>
    <name type="common">Enterobacter gergoviae</name>
    <dbReference type="NCBI Taxonomy" id="61647"/>
    <lineage>
        <taxon>Bacteria</taxon>
        <taxon>Pseudomonadati</taxon>
        <taxon>Pseudomonadota</taxon>
        <taxon>Gammaproteobacteria</taxon>
        <taxon>Enterobacterales</taxon>
        <taxon>Enterobacteriaceae</taxon>
        <taxon>Pluralibacter</taxon>
    </lineage>
</organism>
<dbReference type="Gene3D" id="2.60.120.10">
    <property type="entry name" value="Jelly Rolls"/>
    <property type="match status" value="1"/>
</dbReference>
<dbReference type="RefSeq" id="WP_048281059.1">
    <property type="nucleotide sequence ID" value="NZ_LDZF01000043.1"/>
</dbReference>
<accession>A0A0J5PJB7</accession>
<feature type="domain" description="Cupin type-2" evidence="1">
    <location>
        <begin position="43"/>
        <end position="101"/>
    </location>
</feature>
<keyword evidence="3" id="KW-1185">Reference proteome</keyword>
<dbReference type="PANTHER" id="PTHR43698">
    <property type="entry name" value="RIBD C-TERMINAL DOMAIN CONTAINING PROTEIN"/>
    <property type="match status" value="1"/>
</dbReference>